<gene>
    <name evidence="1" type="ORF">Tci_002693</name>
</gene>
<protein>
    <submittedName>
        <fullName evidence="1">Uncharacterized protein</fullName>
    </submittedName>
</protein>
<name>A0A6L2J434_TANCI</name>
<organism evidence="1">
    <name type="scientific">Tanacetum cinerariifolium</name>
    <name type="common">Dalmatian daisy</name>
    <name type="synonym">Chrysanthemum cinerariifolium</name>
    <dbReference type="NCBI Taxonomy" id="118510"/>
    <lineage>
        <taxon>Eukaryota</taxon>
        <taxon>Viridiplantae</taxon>
        <taxon>Streptophyta</taxon>
        <taxon>Embryophyta</taxon>
        <taxon>Tracheophyta</taxon>
        <taxon>Spermatophyta</taxon>
        <taxon>Magnoliopsida</taxon>
        <taxon>eudicotyledons</taxon>
        <taxon>Gunneridae</taxon>
        <taxon>Pentapetalae</taxon>
        <taxon>asterids</taxon>
        <taxon>campanulids</taxon>
        <taxon>Asterales</taxon>
        <taxon>Asteraceae</taxon>
        <taxon>Asteroideae</taxon>
        <taxon>Anthemideae</taxon>
        <taxon>Anthemidinae</taxon>
        <taxon>Tanacetum</taxon>
    </lineage>
</organism>
<evidence type="ECO:0000313" key="1">
    <source>
        <dbReference type="EMBL" id="GEU30715.1"/>
    </source>
</evidence>
<accession>A0A6L2J434</accession>
<proteinExistence type="predicted"/>
<dbReference type="EMBL" id="BKCJ010000181">
    <property type="protein sequence ID" value="GEU30715.1"/>
    <property type="molecule type" value="Genomic_DNA"/>
</dbReference>
<sequence length="69" mass="7939">MNRFPNKKGSNFRYQSPQQLQEVVLEEVVTERTKELLMQTTSPCSKMLIQCRTTSQFRGAAFHYGTPIG</sequence>
<comment type="caution">
    <text evidence="1">The sequence shown here is derived from an EMBL/GenBank/DDBJ whole genome shotgun (WGS) entry which is preliminary data.</text>
</comment>
<reference evidence="1" key="1">
    <citation type="journal article" date="2019" name="Sci. Rep.">
        <title>Draft genome of Tanacetum cinerariifolium, the natural source of mosquito coil.</title>
        <authorList>
            <person name="Yamashiro T."/>
            <person name="Shiraishi A."/>
            <person name="Satake H."/>
            <person name="Nakayama K."/>
        </authorList>
    </citation>
    <scope>NUCLEOTIDE SEQUENCE</scope>
</reference>
<dbReference type="AlphaFoldDB" id="A0A6L2J434"/>